<evidence type="ECO:0000256" key="1">
    <source>
        <dbReference type="SAM" id="MobiDB-lite"/>
    </source>
</evidence>
<accession>A0AAD3DP80</accession>
<comment type="caution">
    <text evidence="2">The sequence shown here is derived from an EMBL/GenBank/DDBJ whole genome shotgun (WGS) entry which is preliminary data.</text>
</comment>
<dbReference type="Proteomes" id="UP001054857">
    <property type="component" value="Unassembled WGS sequence"/>
</dbReference>
<feature type="region of interest" description="Disordered" evidence="1">
    <location>
        <begin position="265"/>
        <end position="340"/>
    </location>
</feature>
<feature type="non-terminal residue" evidence="2">
    <location>
        <position position="390"/>
    </location>
</feature>
<feature type="compositionally biased region" description="Gly residues" evidence="1">
    <location>
        <begin position="192"/>
        <end position="209"/>
    </location>
</feature>
<dbReference type="AlphaFoldDB" id="A0AAD3DP80"/>
<protein>
    <submittedName>
        <fullName evidence="2">Uncharacterized protein</fullName>
    </submittedName>
</protein>
<feature type="region of interest" description="Disordered" evidence="1">
    <location>
        <begin position="1"/>
        <end position="25"/>
    </location>
</feature>
<feature type="non-terminal residue" evidence="2">
    <location>
        <position position="1"/>
    </location>
</feature>
<feature type="region of interest" description="Disordered" evidence="1">
    <location>
        <begin position="133"/>
        <end position="158"/>
    </location>
</feature>
<evidence type="ECO:0000313" key="3">
    <source>
        <dbReference type="Proteomes" id="UP001054857"/>
    </source>
</evidence>
<evidence type="ECO:0000313" key="2">
    <source>
        <dbReference type="EMBL" id="GFR44183.1"/>
    </source>
</evidence>
<sequence length="390" mass="39887">SGSRHSRSSNQESNQGGEGGFASSSSSSPLSYSAVLRGAHVCRRFANLIVLRHPTQRLRSHLLFLAATYSQLYEPASLAAAFAPGHIASSPSSSSAPSLPPSSPPSLPSSSPSSSSSSFTAWLFSFFSPSPRSSSPPSSPSPRNSSSLPSPSAPSSSPAARWWRRLAPPLFDNYLVRSLGGEGVFALPPGSLAGGGGQEEGGGGGAGEEGGGEGRAESPYLALARTMLAQYDVILVLESPSAAVDRSSRWGLGWSAPLAAFHSRNTSKMVQGGGKQEEGEDDSSSGSGSGTNSSSISTDSSNIGSGGSAIQAGIEGANSGGIGSSRGEEEEEEEGVFGGPLAHLLPAPAVLRELEADAVRHDMPLYEYGRLLAGLDDVVWRAAAEELGDP</sequence>
<feature type="region of interest" description="Disordered" evidence="1">
    <location>
        <begin position="90"/>
        <end position="111"/>
    </location>
</feature>
<gene>
    <name evidence="2" type="ORF">Agub_g5358</name>
</gene>
<proteinExistence type="predicted"/>
<feature type="compositionally biased region" description="Pro residues" evidence="1">
    <location>
        <begin position="98"/>
        <end position="107"/>
    </location>
</feature>
<reference evidence="2 3" key="1">
    <citation type="journal article" date="2021" name="Sci. Rep.">
        <title>Genome sequencing of the multicellular alga Astrephomene provides insights into convergent evolution of germ-soma differentiation.</title>
        <authorList>
            <person name="Yamashita S."/>
            <person name="Yamamoto K."/>
            <person name="Matsuzaki R."/>
            <person name="Suzuki S."/>
            <person name="Yamaguchi H."/>
            <person name="Hirooka S."/>
            <person name="Minakuchi Y."/>
            <person name="Miyagishima S."/>
            <person name="Kawachi M."/>
            <person name="Toyoda A."/>
            <person name="Nozaki H."/>
        </authorList>
    </citation>
    <scope>NUCLEOTIDE SEQUENCE [LARGE SCALE GENOMIC DNA]</scope>
    <source>
        <strain evidence="2 3">NIES-4017</strain>
    </source>
</reference>
<dbReference type="EMBL" id="BMAR01000007">
    <property type="protein sequence ID" value="GFR44183.1"/>
    <property type="molecule type" value="Genomic_DNA"/>
</dbReference>
<name>A0AAD3DP80_9CHLO</name>
<organism evidence="2 3">
    <name type="scientific">Astrephomene gubernaculifera</name>
    <dbReference type="NCBI Taxonomy" id="47775"/>
    <lineage>
        <taxon>Eukaryota</taxon>
        <taxon>Viridiplantae</taxon>
        <taxon>Chlorophyta</taxon>
        <taxon>core chlorophytes</taxon>
        <taxon>Chlorophyceae</taxon>
        <taxon>CS clade</taxon>
        <taxon>Chlamydomonadales</taxon>
        <taxon>Astrephomenaceae</taxon>
        <taxon>Astrephomene</taxon>
    </lineage>
</organism>
<feature type="compositionally biased region" description="Low complexity" evidence="1">
    <location>
        <begin position="284"/>
        <end position="317"/>
    </location>
</feature>
<keyword evidence="3" id="KW-1185">Reference proteome</keyword>
<feature type="region of interest" description="Disordered" evidence="1">
    <location>
        <begin position="190"/>
        <end position="216"/>
    </location>
</feature>